<keyword evidence="1" id="KW-0472">Membrane</keyword>
<dbReference type="STRING" id="1030841.HMPREF9370_0527"/>
<dbReference type="HOGENOM" id="CLU_3045758_0_0_4"/>
<keyword evidence="2" id="KW-0378">Hydrolase</keyword>
<evidence type="ECO:0000256" key="1">
    <source>
        <dbReference type="SAM" id="Phobius"/>
    </source>
</evidence>
<protein>
    <submittedName>
        <fullName evidence="2">ATPase</fullName>
        <ecNumber evidence="2">3.6.3.-</ecNumber>
    </submittedName>
</protein>
<gene>
    <name evidence="2" type="ORF">HMPREF9370_0527</name>
</gene>
<accession>G4CN68</accession>
<dbReference type="Proteomes" id="UP000005336">
    <property type="component" value="Unassembled WGS sequence"/>
</dbReference>
<proteinExistence type="predicted"/>
<sequence>MLLFLFIADWVIIPKLQIFNFLEYFIYYTVLQFRSFVGCLCCYILFYIFTTLSA</sequence>
<evidence type="ECO:0000313" key="2">
    <source>
        <dbReference type="EMBL" id="EGZ50281.1"/>
    </source>
</evidence>
<name>G4CN68_9NEIS</name>
<comment type="caution">
    <text evidence="2">The sequence shown here is derived from an EMBL/GenBank/DDBJ whole genome shotgun (WGS) entry which is preliminary data.</text>
</comment>
<feature type="transmembrane region" description="Helical" evidence="1">
    <location>
        <begin position="25"/>
        <end position="49"/>
    </location>
</feature>
<dbReference type="AlphaFoldDB" id="G4CN68"/>
<organism evidence="2 3">
    <name type="scientific">Neisseria wadsworthii 9715</name>
    <dbReference type="NCBI Taxonomy" id="1030841"/>
    <lineage>
        <taxon>Bacteria</taxon>
        <taxon>Pseudomonadati</taxon>
        <taxon>Pseudomonadota</taxon>
        <taxon>Betaproteobacteria</taxon>
        <taxon>Neisseriales</taxon>
        <taxon>Neisseriaceae</taxon>
        <taxon>Neisseria</taxon>
    </lineage>
</organism>
<keyword evidence="1" id="KW-0812">Transmembrane</keyword>
<dbReference type="GO" id="GO:0016787">
    <property type="term" value="F:hydrolase activity"/>
    <property type="evidence" value="ECO:0007669"/>
    <property type="project" value="UniProtKB-KW"/>
</dbReference>
<evidence type="ECO:0000313" key="3">
    <source>
        <dbReference type="Proteomes" id="UP000005336"/>
    </source>
</evidence>
<dbReference type="EMBL" id="AGAZ01000024">
    <property type="protein sequence ID" value="EGZ50281.1"/>
    <property type="molecule type" value="Genomic_DNA"/>
</dbReference>
<keyword evidence="3" id="KW-1185">Reference proteome</keyword>
<keyword evidence="1" id="KW-1133">Transmembrane helix</keyword>
<dbReference type="EC" id="3.6.3.-" evidence="2"/>
<reference evidence="2 3" key="1">
    <citation type="submission" date="2011-06" db="EMBL/GenBank/DDBJ databases">
        <authorList>
            <person name="Muzny D."/>
            <person name="Qin X."/>
            <person name="Deng J."/>
            <person name="Jiang H."/>
            <person name="Liu Y."/>
            <person name="Qu J."/>
            <person name="Song X.-Z."/>
            <person name="Zhang L."/>
            <person name="Thornton R."/>
            <person name="Coyle M."/>
            <person name="Francisco L."/>
            <person name="Jackson L."/>
            <person name="Javaid M."/>
            <person name="Korchina V."/>
            <person name="Kovar C."/>
            <person name="Mata R."/>
            <person name="Mathew T."/>
            <person name="Ngo R."/>
            <person name="Nguyen L."/>
            <person name="Nguyen N."/>
            <person name="Okwuonu G."/>
            <person name="Ongeri F."/>
            <person name="Pham C."/>
            <person name="Simmons D."/>
            <person name="Wilczek-Boney K."/>
            <person name="Hale W."/>
            <person name="Jakkamsetti A."/>
            <person name="Pham P."/>
            <person name="Ruth R."/>
            <person name="San Lucas F."/>
            <person name="Warren J."/>
            <person name="Zhang J."/>
            <person name="Zhao Z."/>
            <person name="Zhou C."/>
            <person name="Zhu D."/>
            <person name="Lee S."/>
            <person name="Bess C."/>
            <person name="Blankenburg K."/>
            <person name="Forbes L."/>
            <person name="Fu Q."/>
            <person name="Gubbala S."/>
            <person name="Hirani K."/>
            <person name="Jayaseelan J.C."/>
            <person name="Lara F."/>
            <person name="Munidasa M."/>
            <person name="Palculict T."/>
            <person name="Patil S."/>
            <person name="Pu L.-L."/>
            <person name="Saada N."/>
            <person name="Tang L."/>
            <person name="Weissenberger G."/>
            <person name="Zhu Y."/>
            <person name="Hemphill L."/>
            <person name="Shang Y."/>
            <person name="Youmans B."/>
            <person name="Ayvaz T."/>
            <person name="Ross M."/>
            <person name="Santibanez J."/>
            <person name="Aqrawi P."/>
            <person name="Gross S."/>
            <person name="Joshi V."/>
            <person name="Fowler G."/>
            <person name="Nazareth L."/>
            <person name="Reid J."/>
            <person name="Worley K."/>
            <person name="Petrosino J."/>
            <person name="Highlander S."/>
            <person name="Gibbs R."/>
        </authorList>
    </citation>
    <scope>NUCLEOTIDE SEQUENCE [LARGE SCALE GENOMIC DNA]</scope>
    <source>
        <strain evidence="2 3">9715</strain>
    </source>
</reference>